<evidence type="ECO:0000313" key="8">
    <source>
        <dbReference type="Proteomes" id="UP001156903"/>
    </source>
</evidence>
<feature type="domain" description="UDP-N-acetylglucosamine 2-epimerase" evidence="6">
    <location>
        <begin position="27"/>
        <end position="364"/>
    </location>
</feature>
<dbReference type="Proteomes" id="UP001156903">
    <property type="component" value="Unassembled WGS sequence"/>
</dbReference>
<dbReference type="NCBIfam" id="TIGR00236">
    <property type="entry name" value="wecB"/>
    <property type="match status" value="1"/>
</dbReference>
<comment type="similarity">
    <text evidence="3 5">Belongs to the UDP-N-acetylglucosamine 2-epimerase family.</text>
</comment>
<evidence type="ECO:0000256" key="1">
    <source>
        <dbReference type="ARBA" id="ARBA00023235"/>
    </source>
</evidence>
<dbReference type="EMBL" id="BSPB01000007">
    <property type="protein sequence ID" value="GLS13875.1"/>
    <property type="molecule type" value="Genomic_DNA"/>
</dbReference>
<sequence length="372" mass="40737">MKLMIVFGTRPEVIKLAPVAAAALDMPGIERVVCSTGQHRQMLDQALACFGLRPDVDLDLMRANQTLPALTARLIEGMTEALQAHQPDVVMVQGDTTTAFAAALAAFYQRIPVAHVEAGLRTGDPYSPFPEEMNRAMISRLARWHFTPTEPATRNLLAEGIAASAITQCGNTVIDAVELIKRQWQQRPYSGPATAWFPDRDLVLVTTHRRENFGQGLENICDALLTLCREYPTLGFVFPVHLNPQVQAIVRPRLAGVDNLRLLEPVDFETSLYLQSRSVLILTDSGGIQEEAPSFGVPCVVMREHTERREGVDAGFASLVGTDRAAIVAGARHWLAQPALRQQLATRANPYGDGRACTRILETLAEPRAASA</sequence>
<dbReference type="Gene3D" id="3.40.50.2000">
    <property type="entry name" value="Glycogen Phosphorylase B"/>
    <property type="match status" value="2"/>
</dbReference>
<comment type="catalytic activity">
    <reaction evidence="2">
        <text>UDP-N-acetyl-alpha-D-glucosamine = UDP-N-acetyl-alpha-D-mannosamine</text>
        <dbReference type="Rhea" id="RHEA:17213"/>
        <dbReference type="ChEBI" id="CHEBI:57705"/>
        <dbReference type="ChEBI" id="CHEBI:68623"/>
        <dbReference type="EC" id="5.1.3.14"/>
    </reaction>
</comment>
<evidence type="ECO:0000256" key="4">
    <source>
        <dbReference type="ARBA" id="ARBA00038858"/>
    </source>
</evidence>
<dbReference type="InterPro" id="IPR003331">
    <property type="entry name" value="UDP_GlcNAc_Epimerase_2_dom"/>
</dbReference>
<evidence type="ECO:0000256" key="2">
    <source>
        <dbReference type="ARBA" id="ARBA00036080"/>
    </source>
</evidence>
<dbReference type="RefSeq" id="WP_234266990.1">
    <property type="nucleotide sequence ID" value="NZ_BSPB01000007.1"/>
</dbReference>
<keyword evidence="8" id="KW-1185">Reference proteome</keyword>
<dbReference type="SUPFAM" id="SSF53756">
    <property type="entry name" value="UDP-Glycosyltransferase/glycogen phosphorylase"/>
    <property type="match status" value="1"/>
</dbReference>
<gene>
    <name evidence="7" type="primary">wecB</name>
    <name evidence="7" type="ORF">GCM10007935_13050</name>
</gene>
<dbReference type="EC" id="5.1.3.14" evidence="4"/>
<evidence type="ECO:0000256" key="5">
    <source>
        <dbReference type="RuleBase" id="RU003513"/>
    </source>
</evidence>
<protein>
    <recommendedName>
        <fullName evidence="4">UDP-N-acetylglucosamine 2-epimerase (non-hydrolyzing)</fullName>
        <ecNumber evidence="4">5.1.3.14</ecNumber>
    </recommendedName>
</protein>
<evidence type="ECO:0000256" key="3">
    <source>
        <dbReference type="ARBA" id="ARBA00038209"/>
    </source>
</evidence>
<dbReference type="PANTHER" id="PTHR43174:SF2">
    <property type="entry name" value="UDP-N-ACETYLGLUCOSAMINE 2-EPIMERASE"/>
    <property type="match status" value="1"/>
</dbReference>
<dbReference type="PANTHER" id="PTHR43174">
    <property type="entry name" value="UDP-N-ACETYLGLUCOSAMINE 2-EPIMERASE"/>
    <property type="match status" value="1"/>
</dbReference>
<comment type="caution">
    <text evidence="7">The sequence shown here is derived from an EMBL/GenBank/DDBJ whole genome shotgun (WGS) entry which is preliminary data.</text>
</comment>
<name>A0ABQ6C1Z5_9BURK</name>
<accession>A0ABQ6C1Z5</accession>
<evidence type="ECO:0000313" key="7">
    <source>
        <dbReference type="EMBL" id="GLS13875.1"/>
    </source>
</evidence>
<keyword evidence="1 5" id="KW-0413">Isomerase</keyword>
<dbReference type="InterPro" id="IPR029767">
    <property type="entry name" value="WecB-like"/>
</dbReference>
<reference evidence="8" key="1">
    <citation type="journal article" date="2019" name="Int. J. Syst. Evol. Microbiol.">
        <title>The Global Catalogue of Microorganisms (GCM) 10K type strain sequencing project: providing services to taxonomists for standard genome sequencing and annotation.</title>
        <authorList>
            <consortium name="The Broad Institute Genomics Platform"/>
            <consortium name="The Broad Institute Genome Sequencing Center for Infectious Disease"/>
            <person name="Wu L."/>
            <person name="Ma J."/>
        </authorList>
    </citation>
    <scope>NUCLEOTIDE SEQUENCE [LARGE SCALE GENOMIC DNA]</scope>
    <source>
        <strain evidence="8">NBRC 109341</strain>
    </source>
</reference>
<dbReference type="Pfam" id="PF02350">
    <property type="entry name" value="Epimerase_2"/>
    <property type="match status" value="1"/>
</dbReference>
<dbReference type="CDD" id="cd03786">
    <property type="entry name" value="GTB_UDP-GlcNAc_2-Epimerase"/>
    <property type="match status" value="1"/>
</dbReference>
<evidence type="ECO:0000259" key="6">
    <source>
        <dbReference type="Pfam" id="PF02350"/>
    </source>
</evidence>
<organism evidence="7 8">
    <name type="scientific">Hydrogenophaga electricum</name>
    <dbReference type="NCBI Taxonomy" id="1230953"/>
    <lineage>
        <taxon>Bacteria</taxon>
        <taxon>Pseudomonadati</taxon>
        <taxon>Pseudomonadota</taxon>
        <taxon>Betaproteobacteria</taxon>
        <taxon>Burkholderiales</taxon>
        <taxon>Comamonadaceae</taxon>
        <taxon>Hydrogenophaga</taxon>
    </lineage>
</organism>
<proteinExistence type="inferred from homology"/>